<feature type="compositionally biased region" description="Polar residues" evidence="1">
    <location>
        <begin position="359"/>
        <end position="378"/>
    </location>
</feature>
<evidence type="ECO:0000256" key="1">
    <source>
        <dbReference type="SAM" id="MobiDB-lite"/>
    </source>
</evidence>
<evidence type="ECO:0000313" key="3">
    <source>
        <dbReference type="Proteomes" id="UP001497623"/>
    </source>
</evidence>
<feature type="region of interest" description="Disordered" evidence="1">
    <location>
        <begin position="456"/>
        <end position="554"/>
    </location>
</feature>
<sequence length="554" mass="60706">MRGRNKTKSVAIKSPDSVNFKSLENINERHVFEKLCLDTSLSGFSYDPSLLVDLDKVSSFDEACIRLTTKCGSIVTQLSSVGHNVTDFAVASTVTATGNLASPKTPIVPKIPESPVSLFSSQKSPSNLYFLDSQTSPILSPTSLAKRKFQGFDCTNKETLTPQDNRNIRVMGELWEGLKKKNYTGMVAVARVTGTSLPNNSSKDRYSIKALSDTLLSNIKGYFMFQNFSSTFDKDFHNSGTLNYGKNNNSEPGGEYLLYVVYRSKAEEKETKNSSAKKKATDSDKLSSPWSTYVPANSRKLRHESGDSAVSSSSSISSTTSGGPCSFSVPSGKTSNLKLDIRQDSIIAMGFRGMLPNPKSYSSPQVTKSPSASQTRTLITPPSPTTPKVSTFQVVQAQKLFSPPKSEAQTSLKSPTISQRNLRHQPYKQQQTNSLSDKETTDTVSKAINTAIASVSPKNQSQSLFTNQVKQQKKTPIKIDTRQQEQNKQAPQLQTQQNTRLQQQKSREGTITAAKWVPITAPKSEGPTKNLRSSPAAAPAPISQRNLRHSFTKK</sequence>
<feature type="compositionally biased region" description="Low complexity" evidence="1">
    <location>
        <begin position="307"/>
        <end position="326"/>
    </location>
</feature>
<feature type="region of interest" description="Disordered" evidence="1">
    <location>
        <begin position="401"/>
        <end position="442"/>
    </location>
</feature>
<accession>A0AAV2QPF9</accession>
<organism evidence="2 3">
    <name type="scientific">Meganyctiphanes norvegica</name>
    <name type="common">Northern krill</name>
    <name type="synonym">Thysanopoda norvegica</name>
    <dbReference type="NCBI Taxonomy" id="48144"/>
    <lineage>
        <taxon>Eukaryota</taxon>
        <taxon>Metazoa</taxon>
        <taxon>Ecdysozoa</taxon>
        <taxon>Arthropoda</taxon>
        <taxon>Crustacea</taxon>
        <taxon>Multicrustacea</taxon>
        <taxon>Malacostraca</taxon>
        <taxon>Eumalacostraca</taxon>
        <taxon>Eucarida</taxon>
        <taxon>Euphausiacea</taxon>
        <taxon>Euphausiidae</taxon>
        <taxon>Meganyctiphanes</taxon>
    </lineage>
</organism>
<proteinExistence type="predicted"/>
<feature type="compositionally biased region" description="Low complexity" evidence="1">
    <location>
        <begin position="492"/>
        <end position="504"/>
    </location>
</feature>
<name>A0AAV2QPF9_MEGNR</name>
<feature type="compositionally biased region" description="Polar residues" evidence="1">
    <location>
        <begin position="456"/>
        <end position="470"/>
    </location>
</feature>
<dbReference type="Proteomes" id="UP001497623">
    <property type="component" value="Unassembled WGS sequence"/>
</dbReference>
<gene>
    <name evidence="2" type="ORF">MNOR_LOCUS14148</name>
</gene>
<feature type="region of interest" description="Disordered" evidence="1">
    <location>
        <begin position="356"/>
        <end position="388"/>
    </location>
</feature>
<dbReference type="AlphaFoldDB" id="A0AAV2QPF9"/>
<evidence type="ECO:0000313" key="2">
    <source>
        <dbReference type="EMBL" id="CAL4090920.1"/>
    </source>
</evidence>
<dbReference type="EMBL" id="CAXKWB010008378">
    <property type="protein sequence ID" value="CAL4090920.1"/>
    <property type="molecule type" value="Genomic_DNA"/>
</dbReference>
<feature type="region of interest" description="Disordered" evidence="1">
    <location>
        <begin position="269"/>
        <end position="334"/>
    </location>
</feature>
<feature type="compositionally biased region" description="Polar residues" evidence="1">
    <location>
        <begin position="407"/>
        <end position="420"/>
    </location>
</feature>
<reference evidence="2 3" key="1">
    <citation type="submission" date="2024-05" db="EMBL/GenBank/DDBJ databases">
        <authorList>
            <person name="Wallberg A."/>
        </authorList>
    </citation>
    <scope>NUCLEOTIDE SEQUENCE [LARGE SCALE GENOMIC DNA]</scope>
</reference>
<comment type="caution">
    <text evidence="2">The sequence shown here is derived from an EMBL/GenBank/DDBJ whole genome shotgun (WGS) entry which is preliminary data.</text>
</comment>
<keyword evidence="3" id="KW-1185">Reference proteome</keyword>
<protein>
    <submittedName>
        <fullName evidence="2">Uncharacterized protein</fullName>
    </submittedName>
</protein>